<keyword evidence="3" id="KW-1185">Reference proteome</keyword>
<gene>
    <name evidence="2" type="ORF">DD559_00830</name>
</gene>
<dbReference type="SMART" id="SM00065">
    <property type="entry name" value="GAF"/>
    <property type="match status" value="1"/>
</dbReference>
<dbReference type="Gene3D" id="3.30.450.40">
    <property type="match status" value="1"/>
</dbReference>
<dbReference type="OrthoDB" id="9812260at2"/>
<dbReference type="RefSeq" id="WP_116467522.1">
    <property type="nucleotide sequence ID" value="NZ_QENQ01000001.1"/>
</dbReference>
<accession>A0A2U0S9L6</accession>
<dbReference type="Proteomes" id="UP000245890">
    <property type="component" value="Unassembled WGS sequence"/>
</dbReference>
<proteinExistence type="predicted"/>
<evidence type="ECO:0000313" key="2">
    <source>
        <dbReference type="EMBL" id="PVX28067.1"/>
    </source>
</evidence>
<dbReference type="Pfam" id="PF01590">
    <property type="entry name" value="GAF"/>
    <property type="match status" value="1"/>
</dbReference>
<dbReference type="InterPro" id="IPR003018">
    <property type="entry name" value="GAF"/>
</dbReference>
<comment type="caution">
    <text evidence="2">The sequence shown here is derived from an EMBL/GenBank/DDBJ whole genome shotgun (WGS) entry which is preliminary data.</text>
</comment>
<dbReference type="EMBL" id="QENQ01000001">
    <property type="protein sequence ID" value="PVX28067.1"/>
    <property type="molecule type" value="Genomic_DNA"/>
</dbReference>
<name>A0A2U0S9L6_9SPHN</name>
<feature type="domain" description="GAF" evidence="1">
    <location>
        <begin position="24"/>
        <end position="167"/>
    </location>
</feature>
<dbReference type="InterPro" id="IPR029016">
    <property type="entry name" value="GAF-like_dom_sf"/>
</dbReference>
<dbReference type="AlphaFoldDB" id="A0A2U0S9L6"/>
<dbReference type="PANTHER" id="PTHR43102">
    <property type="entry name" value="SLR1143 PROTEIN"/>
    <property type="match status" value="1"/>
</dbReference>
<evidence type="ECO:0000259" key="1">
    <source>
        <dbReference type="SMART" id="SM00065"/>
    </source>
</evidence>
<reference evidence="2 3" key="1">
    <citation type="submission" date="2018-05" db="EMBL/GenBank/DDBJ databases">
        <title>Description of Sphingomonas pokkalii sp nov, isolated from the rhizosphere of saline tolerant pokkali rice and its draft genome analysis.</title>
        <authorList>
            <person name="Menon R."/>
            <person name="Kumari S."/>
            <person name="Rameshkumar N."/>
        </authorList>
    </citation>
    <scope>NUCLEOTIDE SEQUENCE [LARGE SCALE GENOMIC DNA]</scope>
    <source>
        <strain evidence="2 3">L3B27</strain>
    </source>
</reference>
<dbReference type="PANTHER" id="PTHR43102:SF2">
    <property type="entry name" value="GAF DOMAIN-CONTAINING PROTEIN"/>
    <property type="match status" value="1"/>
</dbReference>
<evidence type="ECO:0000313" key="3">
    <source>
        <dbReference type="Proteomes" id="UP000245890"/>
    </source>
</evidence>
<dbReference type="SUPFAM" id="SSF55781">
    <property type="entry name" value="GAF domain-like"/>
    <property type="match status" value="1"/>
</dbReference>
<organism evidence="2 3">
    <name type="scientific">Sphingomonas pokkalii</name>
    <dbReference type="NCBI Taxonomy" id="2175090"/>
    <lineage>
        <taxon>Bacteria</taxon>
        <taxon>Pseudomonadati</taxon>
        <taxon>Pseudomonadota</taxon>
        <taxon>Alphaproteobacteria</taxon>
        <taxon>Sphingomonadales</taxon>
        <taxon>Sphingomonadaceae</taxon>
        <taxon>Sphingomonas</taxon>
    </lineage>
</organism>
<sequence length="170" mass="18664">MALEPADEPARIAELKGYGVLDTPNEAEFDAIVREAAAALGVPIALISLIDENRQWFKARVGLEPRETPRSISFCTHAIRGPDVFVVNDAKSDPRFSENPLVTGDPNIRFYAGAPLRTPSGRRIGTLCVIDSTARPQLTERDTARLALLAEKTMEALERRRQRLASSNPA</sequence>
<protein>
    <submittedName>
        <fullName evidence="2">Diguanylate cyclase</fullName>
    </submittedName>
</protein>